<proteinExistence type="predicted"/>
<evidence type="ECO:0000259" key="2">
    <source>
        <dbReference type="Pfam" id="PF13717"/>
    </source>
</evidence>
<feature type="domain" description="Zinc finger/thioredoxin putative" evidence="2">
    <location>
        <begin position="1"/>
        <end position="36"/>
    </location>
</feature>
<organism evidence="3 4">
    <name type="scientific">Acidithiobacillus caldus (strain ATCC 51756 / DSM 8584 / KU)</name>
    <dbReference type="NCBI Taxonomy" id="637389"/>
    <lineage>
        <taxon>Bacteria</taxon>
        <taxon>Pseudomonadati</taxon>
        <taxon>Pseudomonadota</taxon>
        <taxon>Acidithiobacillia</taxon>
        <taxon>Acidithiobacillales</taxon>
        <taxon>Acidithiobacillaceae</taxon>
        <taxon>Acidithiobacillus</taxon>
    </lineage>
</organism>
<dbReference type="eggNOG" id="COG1273">
    <property type="taxonomic scope" value="Bacteria"/>
</dbReference>
<dbReference type="InterPro" id="IPR021834">
    <property type="entry name" value="DUF3426"/>
</dbReference>
<feature type="transmembrane region" description="Helical" evidence="1">
    <location>
        <begin position="59"/>
        <end position="78"/>
    </location>
</feature>
<accession>A0A059ZUS5</accession>
<dbReference type="Pfam" id="PF13717">
    <property type="entry name" value="Zn_ribbon_4"/>
    <property type="match status" value="1"/>
</dbReference>
<dbReference type="HOGENOM" id="CLU_1307914_0_0_6"/>
<keyword evidence="1" id="KW-1133">Transmembrane helix</keyword>
<dbReference type="NCBIfam" id="TIGR02098">
    <property type="entry name" value="MJ0042_CXXC"/>
    <property type="match status" value="1"/>
</dbReference>
<dbReference type="Pfam" id="PF11906">
    <property type="entry name" value="DUF3426"/>
    <property type="match status" value="1"/>
</dbReference>
<dbReference type="AlphaFoldDB" id="A0A059ZUS5"/>
<evidence type="ECO:0000256" key="1">
    <source>
        <dbReference type="SAM" id="Phobius"/>
    </source>
</evidence>
<dbReference type="EMBL" id="CP005986">
    <property type="protein sequence ID" value="AIA56559.1"/>
    <property type="molecule type" value="Genomic_DNA"/>
</dbReference>
<gene>
    <name evidence="3" type="ORF">Acaty_c2721</name>
</gene>
<evidence type="ECO:0000313" key="3">
    <source>
        <dbReference type="EMBL" id="AIA56559.1"/>
    </source>
</evidence>
<keyword evidence="1" id="KW-0812">Transmembrane</keyword>
<name>A0A059ZUS5_ACICK</name>
<dbReference type="KEGG" id="acz:Acaty_c2721"/>
<keyword evidence="1" id="KW-0472">Membrane</keyword>
<reference evidence="3 4" key="1">
    <citation type="journal article" date="2009" name="J. Bacteriol.">
        <title>Draft genome sequence of the extremely acidophilic bacterium Acidithiobacillus caldus ATCC 51756 reveals metabolic versatility in the genus Acidithiobacillus.</title>
        <authorList>
            <person name="Valdes J."/>
            <person name="Quatrini R."/>
            <person name="Hallberg K."/>
            <person name="Dopson M."/>
            <person name="Valenzuela P.D."/>
            <person name="Holmes D.S."/>
        </authorList>
    </citation>
    <scope>NUCLEOTIDE SEQUENCE [LARGE SCALE GENOMIC DNA]</scope>
    <source>
        <strain evidence="4">ATCC 51756 / DSM 8584 / KU</strain>
    </source>
</reference>
<dbReference type="GeneID" id="92932777"/>
<protein>
    <submittedName>
        <fullName evidence="3">MJ0042 family finger-like protein</fullName>
    </submittedName>
</protein>
<evidence type="ECO:0000313" key="4">
    <source>
        <dbReference type="Proteomes" id="UP000005522"/>
    </source>
</evidence>
<dbReference type="InterPro" id="IPR011723">
    <property type="entry name" value="Znf/thioredoxin_put"/>
</dbReference>
<sequence>MEVTCPRCESTFAVEPRALRQHQGLVRCTVCQQVFRVELAALATSAEDGSSGSRWGRRLLLTLIALLVLVLIVQVLWWTRSYAYAATSTPVRQALLSAAARLDVQIPWPGPNREIRIVQSSVEPLPDRLAEIRGKIRNDAHLVQAYPVIQVTLSNSYGGTIARLEFQPSEYLGPDRHAADGFVPGEDVSFLLRSPKLVAAPGYQVTLLSRP</sequence>
<dbReference type="RefSeq" id="WP_004869576.1">
    <property type="nucleotide sequence ID" value="NZ_CP005986.1"/>
</dbReference>
<dbReference type="Proteomes" id="UP000005522">
    <property type="component" value="Chromosome"/>
</dbReference>